<dbReference type="EMBL" id="DF968183">
    <property type="protein sequence ID" value="GAP44882.1"/>
    <property type="molecule type" value="Genomic_DNA"/>
</dbReference>
<dbReference type="AlphaFoldDB" id="A0A0S7C2M0"/>
<dbReference type="Proteomes" id="UP000053091">
    <property type="component" value="Unassembled WGS sequence"/>
</dbReference>
<sequence>MNGSSTSATPSFRCHSFSIETKKMNTFEFRRRTHYTQKGILPFINKNP</sequence>
<reference evidence="1" key="1">
    <citation type="journal article" date="2015" name="Genome Announc.">
        <title>Draft Genome Sequence of Bacteroidales Strain TBC1, a Novel Isolate from a Methanogenic Wastewater Treatment System.</title>
        <authorList>
            <person name="Tourlousse D.M."/>
            <person name="Matsuura N."/>
            <person name="Sun L."/>
            <person name="Toyonaga M."/>
            <person name="Kuroda K."/>
            <person name="Ohashi A."/>
            <person name="Cruz R."/>
            <person name="Yamaguchi T."/>
            <person name="Sekiguchi Y."/>
        </authorList>
    </citation>
    <scope>NUCLEOTIDE SEQUENCE [LARGE SCALE GENOMIC DNA]</scope>
    <source>
        <strain evidence="1">TBC1</strain>
    </source>
</reference>
<protein>
    <submittedName>
        <fullName evidence="1">Uncharacterized protein</fullName>
    </submittedName>
</protein>
<gene>
    <name evidence="1" type="ORF">TBC1_12696</name>
</gene>
<accession>A0A0S7C2M0</accession>
<proteinExistence type="predicted"/>
<keyword evidence="2" id="KW-1185">Reference proteome</keyword>
<evidence type="ECO:0000313" key="1">
    <source>
        <dbReference type="EMBL" id="GAP44882.1"/>
    </source>
</evidence>
<organism evidence="1">
    <name type="scientific">Lentimicrobium saccharophilum</name>
    <dbReference type="NCBI Taxonomy" id="1678841"/>
    <lineage>
        <taxon>Bacteria</taxon>
        <taxon>Pseudomonadati</taxon>
        <taxon>Bacteroidota</taxon>
        <taxon>Bacteroidia</taxon>
        <taxon>Bacteroidales</taxon>
        <taxon>Lentimicrobiaceae</taxon>
        <taxon>Lentimicrobium</taxon>
    </lineage>
</organism>
<name>A0A0S7C2M0_9BACT</name>
<evidence type="ECO:0000313" key="2">
    <source>
        <dbReference type="Proteomes" id="UP000053091"/>
    </source>
</evidence>
<dbReference type="STRING" id="1678841.TBC1_12696"/>